<dbReference type="Proteomes" id="UP000028123">
    <property type="component" value="Unassembled WGS sequence"/>
</dbReference>
<accession>A0A081NV31</accession>
<dbReference type="SUPFAM" id="SSF69279">
    <property type="entry name" value="Phage tail proteins"/>
    <property type="match status" value="1"/>
</dbReference>
<keyword evidence="3" id="KW-1185">Reference proteome</keyword>
<feature type="coiled-coil region" evidence="1">
    <location>
        <begin position="254"/>
        <end position="284"/>
    </location>
</feature>
<evidence type="ECO:0000256" key="1">
    <source>
        <dbReference type="SAM" id="Coils"/>
    </source>
</evidence>
<organism evidence="2 3">
    <name type="scientific">Paenibacillus tyrfis</name>
    <dbReference type="NCBI Taxonomy" id="1501230"/>
    <lineage>
        <taxon>Bacteria</taxon>
        <taxon>Bacillati</taxon>
        <taxon>Bacillota</taxon>
        <taxon>Bacilli</taxon>
        <taxon>Bacillales</taxon>
        <taxon>Paenibacillaceae</taxon>
        <taxon>Paenibacillus</taxon>
    </lineage>
</organism>
<dbReference type="eggNOG" id="COG3500">
    <property type="taxonomic scope" value="Bacteria"/>
</dbReference>
<comment type="caution">
    <text evidence="2">The sequence shown here is derived from an EMBL/GenBank/DDBJ whole genome shotgun (WGS) entry which is preliminary data.</text>
</comment>
<dbReference type="OrthoDB" id="9815473at2"/>
<gene>
    <name evidence="2" type="ORF">ET33_26385</name>
</gene>
<reference evidence="2 3" key="1">
    <citation type="submission" date="2014-06" db="EMBL/GenBank/DDBJ databases">
        <title>Draft genome sequence of Paenibacillus sp. MSt1.</title>
        <authorList>
            <person name="Aw Y.K."/>
            <person name="Ong K.S."/>
            <person name="Gan H.M."/>
            <person name="Lee S.M."/>
        </authorList>
    </citation>
    <scope>NUCLEOTIDE SEQUENCE [LARGE SCALE GENOMIC DNA]</scope>
    <source>
        <strain evidence="2 3">MSt1</strain>
    </source>
</reference>
<name>A0A081NV31_9BACL</name>
<protein>
    <recommendedName>
        <fullName evidence="4">Phage late control protein</fullName>
    </recommendedName>
</protein>
<evidence type="ECO:0000313" key="3">
    <source>
        <dbReference type="Proteomes" id="UP000028123"/>
    </source>
</evidence>
<dbReference type="Gene3D" id="3.55.50.10">
    <property type="entry name" value="Baseplate protein-like domains"/>
    <property type="match status" value="1"/>
</dbReference>
<dbReference type="Pfam" id="PF05954">
    <property type="entry name" value="Phage_GPD"/>
    <property type="match status" value="1"/>
</dbReference>
<evidence type="ECO:0008006" key="4">
    <source>
        <dbReference type="Google" id="ProtNLM"/>
    </source>
</evidence>
<keyword evidence="1" id="KW-0175">Coiled coil</keyword>
<sequence length="335" mass="37252">MNTRRAEIEIVYEGVNISQDIAPFLLSFSYTDNGTGKADDLQISLADWYQMWRDPWLPQNGDRIQANIILHHWEDYGTKVSLPCGTFQVDTVGFAGPPDTVDIKAASFPPVSGLKNEEKTKAWEKVTLSQIAKRIASYAGLNFMFETDDVTFDRVDQTQQTDLAFLDRLAEQEGLTLKVTNDSLVIFDDLKYESMPPVKALTRGKSDIKSYSFDLSAIDAAYGACQVSYTDGKGGRTISGTFRAPGDGPLLKINERVASQAEAIRKARKALRQKNKEAQKARMVLMGDPVLVQGVTVEVQGFGKFDNKYYIETATHTVGGNGYETSIELRKVLTY</sequence>
<dbReference type="RefSeq" id="WP_036691553.1">
    <property type="nucleotide sequence ID" value="NZ_JNVM01000040.1"/>
</dbReference>
<proteinExistence type="predicted"/>
<evidence type="ECO:0000313" key="2">
    <source>
        <dbReference type="EMBL" id="KEQ22304.1"/>
    </source>
</evidence>
<dbReference type="AlphaFoldDB" id="A0A081NV31"/>
<dbReference type="EMBL" id="JNVM01000040">
    <property type="protein sequence ID" value="KEQ22304.1"/>
    <property type="molecule type" value="Genomic_DNA"/>
</dbReference>